<keyword evidence="6 9" id="KW-1133">Transmembrane helix</keyword>
<evidence type="ECO:0000256" key="1">
    <source>
        <dbReference type="ARBA" id="ARBA00004651"/>
    </source>
</evidence>
<feature type="transmembrane region" description="Helical" evidence="9">
    <location>
        <begin position="134"/>
        <end position="153"/>
    </location>
</feature>
<keyword evidence="4" id="KW-1003">Cell membrane</keyword>
<feature type="transmembrane region" description="Helical" evidence="9">
    <location>
        <begin position="54"/>
        <end position="79"/>
    </location>
</feature>
<keyword evidence="3" id="KW-0813">Transport</keyword>
<keyword evidence="7 9" id="KW-0472">Membrane</keyword>
<feature type="transmembrane region" description="Helical" evidence="9">
    <location>
        <begin position="159"/>
        <end position="180"/>
    </location>
</feature>
<evidence type="ECO:0000313" key="10">
    <source>
        <dbReference type="EMBL" id="MCC2219324.1"/>
    </source>
</evidence>
<proteinExistence type="inferred from homology"/>
<keyword evidence="5 9" id="KW-0812">Transmembrane</keyword>
<evidence type="ECO:0000256" key="7">
    <source>
        <dbReference type="ARBA" id="ARBA00023136"/>
    </source>
</evidence>
<evidence type="ECO:0000256" key="8">
    <source>
        <dbReference type="SAM" id="MobiDB-lite"/>
    </source>
</evidence>
<dbReference type="Proteomes" id="UP001198495">
    <property type="component" value="Unassembled WGS sequence"/>
</dbReference>
<evidence type="ECO:0000256" key="9">
    <source>
        <dbReference type="SAM" id="Phobius"/>
    </source>
</evidence>
<keyword evidence="11" id="KW-1185">Reference proteome</keyword>
<comment type="similarity">
    <text evidence="2">Belongs to the AzlC family.</text>
</comment>
<dbReference type="InterPro" id="IPR011606">
    <property type="entry name" value="Brnchd-chn_aa_trnsp_permease"/>
</dbReference>
<evidence type="ECO:0000256" key="5">
    <source>
        <dbReference type="ARBA" id="ARBA00022692"/>
    </source>
</evidence>
<dbReference type="PANTHER" id="PTHR34979:SF1">
    <property type="entry name" value="INNER MEMBRANE PROTEIN YGAZ"/>
    <property type="match status" value="1"/>
</dbReference>
<organism evidence="10 11">
    <name type="scientific">Coprococcus hominis</name>
    <name type="common">ex Arizal et al. 2022</name>
    <dbReference type="NCBI Taxonomy" id="2881262"/>
    <lineage>
        <taxon>Bacteria</taxon>
        <taxon>Bacillati</taxon>
        <taxon>Bacillota</taxon>
        <taxon>Clostridia</taxon>
        <taxon>Lachnospirales</taxon>
        <taxon>Lachnospiraceae</taxon>
        <taxon>Coprococcus</taxon>
    </lineage>
</organism>
<comment type="subcellular location">
    <subcellularLocation>
        <location evidence="1">Cell membrane</location>
        <topology evidence="1">Multi-pass membrane protein</topology>
    </subcellularLocation>
</comment>
<feature type="transmembrane region" description="Helical" evidence="9">
    <location>
        <begin position="192"/>
        <end position="225"/>
    </location>
</feature>
<accession>A0ABS8FRJ4</accession>
<evidence type="ECO:0000256" key="4">
    <source>
        <dbReference type="ARBA" id="ARBA00022475"/>
    </source>
</evidence>
<protein>
    <submittedName>
        <fullName evidence="10">AzlC family ABC transporter permease</fullName>
    </submittedName>
</protein>
<evidence type="ECO:0000256" key="2">
    <source>
        <dbReference type="ARBA" id="ARBA00010735"/>
    </source>
</evidence>
<dbReference type="EMBL" id="JAJEQT010000007">
    <property type="protein sequence ID" value="MCC2219324.1"/>
    <property type="molecule type" value="Genomic_DNA"/>
</dbReference>
<name>A0ABS8FRJ4_9FIRM</name>
<comment type="caution">
    <text evidence="10">The sequence shown here is derived from an EMBL/GenBank/DDBJ whole genome shotgun (WGS) entry which is preliminary data.</text>
</comment>
<dbReference type="RefSeq" id="WP_021984657.1">
    <property type="nucleotide sequence ID" value="NZ_JAJEQT010000007.1"/>
</dbReference>
<gene>
    <name evidence="10" type="ORF">LKD28_09795</name>
</gene>
<feature type="transmembrane region" description="Helical" evidence="9">
    <location>
        <begin position="12"/>
        <end position="34"/>
    </location>
</feature>
<dbReference type="PANTHER" id="PTHR34979">
    <property type="entry name" value="INNER MEMBRANE PROTEIN YGAZ"/>
    <property type="match status" value="1"/>
</dbReference>
<reference evidence="10 11" key="1">
    <citation type="submission" date="2021-10" db="EMBL/GenBank/DDBJ databases">
        <title>Anaerobic single-cell dispensing facilitates the cultivation of human gut bacteria.</title>
        <authorList>
            <person name="Afrizal A."/>
        </authorList>
    </citation>
    <scope>NUCLEOTIDE SEQUENCE [LARGE SCALE GENOMIC DNA]</scope>
    <source>
        <strain evidence="10 11">CLA-AA-H212</strain>
    </source>
</reference>
<evidence type="ECO:0000256" key="3">
    <source>
        <dbReference type="ARBA" id="ARBA00022448"/>
    </source>
</evidence>
<evidence type="ECO:0000313" key="11">
    <source>
        <dbReference type="Proteomes" id="UP001198495"/>
    </source>
</evidence>
<dbReference type="Pfam" id="PF03591">
    <property type="entry name" value="AzlC"/>
    <property type="match status" value="1"/>
</dbReference>
<feature type="region of interest" description="Disordered" evidence="8">
    <location>
        <begin position="236"/>
        <end position="263"/>
    </location>
</feature>
<evidence type="ECO:0000256" key="6">
    <source>
        <dbReference type="ARBA" id="ARBA00022989"/>
    </source>
</evidence>
<sequence length="263" mass="29342">MSKQKRKILRQGFIKSLPILCSYIFLGAAYGMMMENAGFSCMYSLLASVTVYTGAFQFMLITFLSSGASIATIAISALLMNSRQFFYGLTFLEEFRQMGKRKWYMIPTLTDETYAVNCTLTDEEYPDKEEKHGIMFLVAVFSHCYWAIGSVLGGVLGQIIPFDMTGIDFCMTALFVIIFIDQWEHATSHKPALIGLGVAVICLLIFGKTAFMLPALLIVSGILLVMTRAENRDENKMENEDLGTDIDKCPSDHSADREAGADR</sequence>